<dbReference type="Proteomes" id="UP001596356">
    <property type="component" value="Unassembled WGS sequence"/>
</dbReference>
<evidence type="ECO:0000313" key="3">
    <source>
        <dbReference type="Proteomes" id="UP001596356"/>
    </source>
</evidence>
<dbReference type="Gene3D" id="3.40.50.300">
    <property type="entry name" value="P-loop containing nucleotide triphosphate hydrolases"/>
    <property type="match status" value="1"/>
</dbReference>
<reference evidence="3" key="1">
    <citation type="journal article" date="2019" name="Int. J. Syst. Evol. Microbiol.">
        <title>The Global Catalogue of Microorganisms (GCM) 10K type strain sequencing project: providing services to taxonomists for standard genome sequencing and annotation.</title>
        <authorList>
            <consortium name="The Broad Institute Genomics Platform"/>
            <consortium name="The Broad Institute Genome Sequencing Center for Infectious Disease"/>
            <person name="Wu L."/>
            <person name="Ma J."/>
        </authorList>
    </citation>
    <scope>NUCLEOTIDE SEQUENCE [LARGE SCALE GENOMIC DNA]</scope>
    <source>
        <strain evidence="3">NBRC 106593</strain>
    </source>
</reference>
<keyword evidence="3" id="KW-1185">Reference proteome</keyword>
<sequence>MSKVWDDATMPQLAIVSSTPNLFGRHAMRQGVSGTQLRNRTDKGWRGVVLVLCEGEQVPDQQSLGLFEPLSPSELLNSPAGIALLSQQAPPVALDGNARHVRSAINEAPLATRPSPVAVANYLDRLAAGEDALEALPTIGAYRDSVAPGVRIDSSRISDNLSLAARRTSDELLRASAFADLRKRAETVARRRPGVDNSDARAIADDVMEQLQAGSPDLLKTLQYDEAREVFDQRPRGLPETVKEEMHDFRARLAKDSQAMALPWGRYERRADQLRGGADQRDAAQDLCALDDAQQKAVFTPKTRRKLERLILRNRSISGSNPSCPEAALVQAAEHLGGLIQRVQVINPPKPNDANIHTPTGAGRAITLACARLRLGKLLRAWGAAGGDVDGLLLRSARGDDQDDLGDVLAAFTDAGLDEGARLPTLQLRLYDDSDNTVQVDWRPDLDDAATLRTALLFAEQPVLSLYSPVEPTLHSICGSQEAIPDASVAPKLAHLASYLQQTAETSLEYGLDPTTLSAWTSTWTDACRAAELAGDTDTAEALALAGAVRGPGKATALTPFAPLKAEWLAQYLQALWGLINRAEEPGEDRVEPTAAVATASGIARTTAAHLPAHLRLSSFDRALLPTSEGRIWSLFGGASSRDESGFAGDALRSVVIQLLRLQPEAAGHLRCLAWGPGAADLLVSQAVGLIGTTIDRTQIRRIEVFCVGDNPASRPDRSTLEYADAELRSERDVLELRYISDLDRAQQLLKPGPEAPAVHLALVTGLTDGGNRLMVDSREVEPPAEDAEVLFAPRVWQRPRQDRRTLLMPPATSPSGIAWLRLQNAIEDSWPEPGNRIQVPEVRTGANEVSAQLRQIHDLALWVATLDRYATRDSLEQALGPENVAILHQQKRLGGDSPLSLVLSQRSGGPADRAIGRSLRGAGIIPNRDLALSVGTKLRKVASQGYGILALQAATSGAGINELVGHVVAFSLLATTTTPWPLPPDCRVLLVSLDEYRHWFGGKRADLLAIALDKANEAVHVAAIEIKARRTDADIAGQDALDQLNQTLAATRWAAYPIQGSVHSRLWLNRIAEAAYAVARESRFKLDEAELRALENFRLGRGSLEWAGLGLVFGPHLTQHSRTFRIEVERDIVPVVILNIPLTQQLLERATDTRLTTLRTANTGREPLLASTRTRRRPEAGSGNNRSREAGDEEGAAEAPATTSLADGSVDQVGANTRSSAPSADLAGEELTSAVGIINGDTLSRTAETSDSTRDASSGNLSSGILRSSFVAPVLGWDAATGEPVYWHPAGHQQSVLQNGHMEVWGSSGMGKTQFTMALLAQLSRHGGTHFGIADFKNDYSDQNGFPKFADAKFLDLWNEGAPYNPLALDDTNGADASDREVQSVVIELRDAVEEALRSVNTRLGARQRERLKTALTSAFDVRRSEHRWPTLQTLDDHLDADLQGILGDLTGSALFGAGEPLGDVVDQNIVFGLNKIPGNGATTVLAAGFIFSALLLKVQSLPPVPNTIRYLVVVDEAHRVAPFKAVQVMLREGRSKGLAVILATQGPGDLPDEVALNAQTKICFGLDPTVATMAARRLDPADQRLPEQIRALGAGEAFVKFSGEPPRLLRMAQAWRDAKQLGLPSLDPQPTGSGH</sequence>
<organism evidence="2 3">
    <name type="scientific">Branchiibius cervicis</name>
    <dbReference type="NCBI Taxonomy" id="908252"/>
    <lineage>
        <taxon>Bacteria</taxon>
        <taxon>Bacillati</taxon>
        <taxon>Actinomycetota</taxon>
        <taxon>Actinomycetes</taxon>
        <taxon>Micrococcales</taxon>
        <taxon>Dermacoccaceae</taxon>
        <taxon>Branchiibius</taxon>
    </lineage>
</organism>
<gene>
    <name evidence="2" type="ORF">ACFQBT_13220</name>
</gene>
<dbReference type="InterPro" id="IPR051162">
    <property type="entry name" value="T4SS_component"/>
</dbReference>
<name>A0ABW2AUQ9_9MICO</name>
<dbReference type="EMBL" id="JBHSWJ010000002">
    <property type="protein sequence ID" value="MFC6714721.1"/>
    <property type="molecule type" value="Genomic_DNA"/>
</dbReference>
<dbReference type="SUPFAM" id="SSF52540">
    <property type="entry name" value="P-loop containing nucleoside triphosphate hydrolases"/>
    <property type="match status" value="1"/>
</dbReference>
<dbReference type="PANTHER" id="PTHR30121:SF6">
    <property type="entry name" value="SLR6007 PROTEIN"/>
    <property type="match status" value="1"/>
</dbReference>
<dbReference type="PANTHER" id="PTHR30121">
    <property type="entry name" value="UNCHARACTERIZED PROTEIN YJGR-RELATED"/>
    <property type="match status" value="1"/>
</dbReference>
<protein>
    <recommendedName>
        <fullName evidence="4">ATP-binding protein</fullName>
    </recommendedName>
</protein>
<feature type="region of interest" description="Disordered" evidence="1">
    <location>
        <begin position="1158"/>
        <end position="1229"/>
    </location>
</feature>
<proteinExistence type="predicted"/>
<evidence type="ECO:0008006" key="4">
    <source>
        <dbReference type="Google" id="ProtNLM"/>
    </source>
</evidence>
<dbReference type="InterPro" id="IPR027417">
    <property type="entry name" value="P-loop_NTPase"/>
</dbReference>
<accession>A0ABW2AUQ9</accession>
<dbReference type="RefSeq" id="WP_377823328.1">
    <property type="nucleotide sequence ID" value="NZ_JBHSWJ010000002.1"/>
</dbReference>
<evidence type="ECO:0000313" key="2">
    <source>
        <dbReference type="EMBL" id="MFC6714721.1"/>
    </source>
</evidence>
<evidence type="ECO:0000256" key="1">
    <source>
        <dbReference type="SAM" id="MobiDB-lite"/>
    </source>
</evidence>
<comment type="caution">
    <text evidence="2">The sequence shown here is derived from an EMBL/GenBank/DDBJ whole genome shotgun (WGS) entry which is preliminary data.</text>
</comment>